<dbReference type="InterPro" id="IPR046960">
    <property type="entry name" value="PPR_At4g14850-like_plant"/>
</dbReference>
<comment type="caution">
    <text evidence="3">The sequence shown here is derived from an EMBL/GenBank/DDBJ whole genome shotgun (WGS) entry which is preliminary data.</text>
</comment>
<reference evidence="3" key="1">
    <citation type="submission" date="2022-04" db="EMBL/GenBank/DDBJ databases">
        <title>Carnegiea gigantea Genome sequencing and assembly v2.</title>
        <authorList>
            <person name="Copetti D."/>
            <person name="Sanderson M.J."/>
            <person name="Burquez A."/>
            <person name="Wojciechowski M.F."/>
        </authorList>
    </citation>
    <scope>NUCLEOTIDE SEQUENCE</scope>
    <source>
        <strain evidence="3">SGP5-SGP5p</strain>
        <tissue evidence="3">Aerial part</tissue>
    </source>
</reference>
<evidence type="ECO:0000256" key="2">
    <source>
        <dbReference type="PROSITE-ProRule" id="PRU00708"/>
    </source>
</evidence>
<organism evidence="3 4">
    <name type="scientific">Carnegiea gigantea</name>
    <dbReference type="NCBI Taxonomy" id="171969"/>
    <lineage>
        <taxon>Eukaryota</taxon>
        <taxon>Viridiplantae</taxon>
        <taxon>Streptophyta</taxon>
        <taxon>Embryophyta</taxon>
        <taxon>Tracheophyta</taxon>
        <taxon>Spermatophyta</taxon>
        <taxon>Magnoliopsida</taxon>
        <taxon>eudicotyledons</taxon>
        <taxon>Gunneridae</taxon>
        <taxon>Pentapetalae</taxon>
        <taxon>Caryophyllales</taxon>
        <taxon>Cactineae</taxon>
        <taxon>Cactaceae</taxon>
        <taxon>Cactoideae</taxon>
        <taxon>Echinocereeae</taxon>
        <taxon>Carnegiea</taxon>
    </lineage>
</organism>
<protein>
    <recommendedName>
        <fullName evidence="5">Pentatricopeptide repeat-containing protein</fullName>
    </recommendedName>
</protein>
<feature type="repeat" description="PPR" evidence="2">
    <location>
        <begin position="75"/>
        <end position="109"/>
    </location>
</feature>
<dbReference type="InterPro" id="IPR002885">
    <property type="entry name" value="PPR_rpt"/>
</dbReference>
<gene>
    <name evidence="3" type="ORF">Cgig2_020332</name>
</gene>
<name>A0A9Q1KBJ1_9CARY</name>
<dbReference type="PANTHER" id="PTHR47926:SF471">
    <property type="entry name" value="DYW DOMAIN-CONTAINING PROTEIN"/>
    <property type="match status" value="1"/>
</dbReference>
<dbReference type="PROSITE" id="PS51375">
    <property type="entry name" value="PPR"/>
    <property type="match status" value="1"/>
</dbReference>
<dbReference type="Proteomes" id="UP001153076">
    <property type="component" value="Unassembled WGS sequence"/>
</dbReference>
<evidence type="ECO:0008006" key="5">
    <source>
        <dbReference type="Google" id="ProtNLM"/>
    </source>
</evidence>
<evidence type="ECO:0000313" key="4">
    <source>
        <dbReference type="Proteomes" id="UP001153076"/>
    </source>
</evidence>
<accession>A0A9Q1KBJ1</accession>
<dbReference type="Gene3D" id="1.25.40.10">
    <property type="entry name" value="Tetratricopeptide repeat domain"/>
    <property type="match status" value="1"/>
</dbReference>
<dbReference type="OrthoDB" id="1859199at2759"/>
<proteinExistence type="predicted"/>
<keyword evidence="4" id="KW-1185">Reference proteome</keyword>
<dbReference type="Pfam" id="PF01535">
    <property type="entry name" value="PPR"/>
    <property type="match status" value="3"/>
</dbReference>
<dbReference type="FunFam" id="1.25.40.10:FF:000031">
    <property type="entry name" value="Pentatricopeptide repeat-containing protein mitochondrial"/>
    <property type="match status" value="1"/>
</dbReference>
<dbReference type="PANTHER" id="PTHR47926">
    <property type="entry name" value="PENTATRICOPEPTIDE REPEAT-CONTAINING PROTEIN"/>
    <property type="match status" value="1"/>
</dbReference>
<dbReference type="EMBL" id="JAKOGI010000177">
    <property type="protein sequence ID" value="KAJ8441041.1"/>
    <property type="molecule type" value="Genomic_DNA"/>
</dbReference>
<sequence length="188" mass="20625">MREEDVHPTHFTISSVLNACGSLSLFRLGRQVHSLVLKQGLVSHVFVLSSLIDMYSKSGSTDDARSVFDQTIERNSVLWTSMISGSAYNGRAIEGLELFGHVVENGCLPDHICFTAVFTACNHAGLLNKAVEYFDGMRRSDEIDKMPFNPNCVMLSSLLSCCRAHGAVDMGRKVACHLFQLQPNNAAA</sequence>
<dbReference type="NCBIfam" id="TIGR00756">
    <property type="entry name" value="PPR"/>
    <property type="match status" value="3"/>
</dbReference>
<dbReference type="GO" id="GO:0009451">
    <property type="term" value="P:RNA modification"/>
    <property type="evidence" value="ECO:0007669"/>
    <property type="project" value="InterPro"/>
</dbReference>
<evidence type="ECO:0000256" key="1">
    <source>
        <dbReference type="ARBA" id="ARBA00022737"/>
    </source>
</evidence>
<dbReference type="GO" id="GO:0003723">
    <property type="term" value="F:RNA binding"/>
    <property type="evidence" value="ECO:0007669"/>
    <property type="project" value="InterPro"/>
</dbReference>
<dbReference type="AlphaFoldDB" id="A0A9Q1KBJ1"/>
<dbReference type="InterPro" id="IPR011990">
    <property type="entry name" value="TPR-like_helical_dom_sf"/>
</dbReference>
<keyword evidence="1" id="KW-0677">Repeat</keyword>
<evidence type="ECO:0000313" key="3">
    <source>
        <dbReference type="EMBL" id="KAJ8441041.1"/>
    </source>
</evidence>